<keyword evidence="2" id="KW-1185">Reference proteome</keyword>
<proteinExistence type="predicted"/>
<name>A0A3N4J755_9PEZI</name>
<dbReference type="EMBL" id="ML120460">
    <property type="protein sequence ID" value="RPA93107.1"/>
    <property type="molecule type" value="Genomic_DNA"/>
</dbReference>
<evidence type="ECO:0000313" key="2">
    <source>
        <dbReference type="Proteomes" id="UP000276215"/>
    </source>
</evidence>
<organism evidence="1 2">
    <name type="scientific">Choiromyces venosus 120613-1</name>
    <dbReference type="NCBI Taxonomy" id="1336337"/>
    <lineage>
        <taxon>Eukaryota</taxon>
        <taxon>Fungi</taxon>
        <taxon>Dikarya</taxon>
        <taxon>Ascomycota</taxon>
        <taxon>Pezizomycotina</taxon>
        <taxon>Pezizomycetes</taxon>
        <taxon>Pezizales</taxon>
        <taxon>Tuberaceae</taxon>
        <taxon>Choiromyces</taxon>
    </lineage>
</organism>
<dbReference type="AlphaFoldDB" id="A0A3N4J755"/>
<accession>A0A3N4J755</accession>
<reference evidence="1 2" key="1">
    <citation type="journal article" date="2018" name="Nat. Ecol. Evol.">
        <title>Pezizomycetes genomes reveal the molecular basis of ectomycorrhizal truffle lifestyle.</title>
        <authorList>
            <person name="Murat C."/>
            <person name="Payen T."/>
            <person name="Noel B."/>
            <person name="Kuo A."/>
            <person name="Morin E."/>
            <person name="Chen J."/>
            <person name="Kohler A."/>
            <person name="Krizsan K."/>
            <person name="Balestrini R."/>
            <person name="Da Silva C."/>
            <person name="Montanini B."/>
            <person name="Hainaut M."/>
            <person name="Levati E."/>
            <person name="Barry K.W."/>
            <person name="Belfiori B."/>
            <person name="Cichocki N."/>
            <person name="Clum A."/>
            <person name="Dockter R.B."/>
            <person name="Fauchery L."/>
            <person name="Guy J."/>
            <person name="Iotti M."/>
            <person name="Le Tacon F."/>
            <person name="Lindquist E.A."/>
            <person name="Lipzen A."/>
            <person name="Malagnac F."/>
            <person name="Mello A."/>
            <person name="Molinier V."/>
            <person name="Miyauchi S."/>
            <person name="Poulain J."/>
            <person name="Riccioni C."/>
            <person name="Rubini A."/>
            <person name="Sitrit Y."/>
            <person name="Splivallo R."/>
            <person name="Traeger S."/>
            <person name="Wang M."/>
            <person name="Zifcakova L."/>
            <person name="Wipf D."/>
            <person name="Zambonelli A."/>
            <person name="Paolocci F."/>
            <person name="Nowrousian M."/>
            <person name="Ottonello S."/>
            <person name="Baldrian P."/>
            <person name="Spatafora J.W."/>
            <person name="Henrissat B."/>
            <person name="Nagy L.G."/>
            <person name="Aury J.M."/>
            <person name="Wincker P."/>
            <person name="Grigoriev I.V."/>
            <person name="Bonfante P."/>
            <person name="Martin F.M."/>
        </authorList>
    </citation>
    <scope>NUCLEOTIDE SEQUENCE [LARGE SCALE GENOMIC DNA]</scope>
    <source>
        <strain evidence="1 2">120613-1</strain>
    </source>
</reference>
<protein>
    <submittedName>
        <fullName evidence="1">Uncharacterized protein</fullName>
    </submittedName>
</protein>
<sequence>MEELLGRVFGGEATISKVIENVVFGQGEEEDWAAWSLMQVGSLANILAILNKPPPLCPLPHIPITNLLANSFYITSHPPTNLAHCGVLPLTIHDQCL</sequence>
<evidence type="ECO:0000313" key="1">
    <source>
        <dbReference type="EMBL" id="RPA93107.1"/>
    </source>
</evidence>
<dbReference type="Proteomes" id="UP000276215">
    <property type="component" value="Unassembled WGS sequence"/>
</dbReference>
<gene>
    <name evidence="1" type="ORF">L873DRAFT_107580</name>
</gene>